<organism evidence="7 8">
    <name type="scientific">Amanita muscaria (strain Koide BX008)</name>
    <dbReference type="NCBI Taxonomy" id="946122"/>
    <lineage>
        <taxon>Eukaryota</taxon>
        <taxon>Fungi</taxon>
        <taxon>Dikarya</taxon>
        <taxon>Basidiomycota</taxon>
        <taxon>Agaricomycotina</taxon>
        <taxon>Agaricomycetes</taxon>
        <taxon>Agaricomycetidae</taxon>
        <taxon>Agaricales</taxon>
        <taxon>Pluteineae</taxon>
        <taxon>Amanitaceae</taxon>
        <taxon>Amanita</taxon>
    </lineage>
</organism>
<sequence length="406" mass="45112">MYKWTKLVHASRNRAVYGTLLFLFIIPVCHAILVNRTIDDTKGDSAVNSFPIYQPASLWEQGCSGCYIQPETMKAFDGTWSAADTRYRPDLPNVGQQNVNVTLRFIGVAVWVFFILANAGVRGTITTNTQVNVTLDGNYAGNFSYYPDMNVQGMTYNATIFSKSGMDNILHELVIWTNNYTNNSFFTFDWAIYTVNMNAASFQSTSSSTTAAFSSTTDSSSIASTSSPTPTPQHSSLMVGVIVGCTLGGLAVIILILVFLVRRSRRAPPVRLGNGNAEGILDIDVPPRHQPYYKREIQVSDHGPMQNKAARLRQARQMELDERIQSAQHELDNLRSLRNARSVDDIGDPSTAGRSRPSPELVSLRNEMQQLRDRMGHLQAQRESDWALGLSDELPPAYTQLSNNVQ</sequence>
<evidence type="ECO:0000256" key="6">
    <source>
        <dbReference type="SAM" id="Phobius"/>
    </source>
</evidence>
<evidence type="ECO:0000313" key="8">
    <source>
        <dbReference type="Proteomes" id="UP000054549"/>
    </source>
</evidence>
<reference evidence="7 8" key="1">
    <citation type="submission" date="2014-04" db="EMBL/GenBank/DDBJ databases">
        <title>Evolutionary Origins and Diversification of the Mycorrhizal Mutualists.</title>
        <authorList>
            <consortium name="DOE Joint Genome Institute"/>
            <consortium name="Mycorrhizal Genomics Consortium"/>
            <person name="Kohler A."/>
            <person name="Kuo A."/>
            <person name="Nagy L.G."/>
            <person name="Floudas D."/>
            <person name="Copeland A."/>
            <person name="Barry K.W."/>
            <person name="Cichocki N."/>
            <person name="Veneault-Fourrey C."/>
            <person name="LaButti K."/>
            <person name="Lindquist E.A."/>
            <person name="Lipzen A."/>
            <person name="Lundell T."/>
            <person name="Morin E."/>
            <person name="Murat C."/>
            <person name="Riley R."/>
            <person name="Ohm R."/>
            <person name="Sun H."/>
            <person name="Tunlid A."/>
            <person name="Henrissat B."/>
            <person name="Grigoriev I.V."/>
            <person name="Hibbett D.S."/>
            <person name="Martin F."/>
        </authorList>
    </citation>
    <scope>NUCLEOTIDE SEQUENCE [LARGE SCALE GENOMIC DNA]</scope>
    <source>
        <strain evidence="7 8">Koide BX008</strain>
    </source>
</reference>
<keyword evidence="2 6" id="KW-0812">Transmembrane</keyword>
<dbReference type="PANTHER" id="PTHR15549">
    <property type="entry name" value="PAIRED IMMUNOGLOBULIN-LIKE TYPE 2 RECEPTOR"/>
    <property type="match status" value="1"/>
</dbReference>
<evidence type="ECO:0000256" key="1">
    <source>
        <dbReference type="ARBA" id="ARBA00004167"/>
    </source>
</evidence>
<evidence type="ECO:0000256" key="3">
    <source>
        <dbReference type="ARBA" id="ARBA00022989"/>
    </source>
</evidence>
<dbReference type="InterPro" id="IPR051694">
    <property type="entry name" value="Immunoregulatory_rcpt-like"/>
</dbReference>
<dbReference type="EMBL" id="KN818399">
    <property type="protein sequence ID" value="KIL56806.1"/>
    <property type="molecule type" value="Genomic_DNA"/>
</dbReference>
<dbReference type="OrthoDB" id="3064785at2759"/>
<evidence type="ECO:0000313" key="7">
    <source>
        <dbReference type="EMBL" id="KIL56806.1"/>
    </source>
</evidence>
<dbReference type="InParanoid" id="A0A0C2WJG0"/>
<keyword evidence="8" id="KW-1185">Reference proteome</keyword>
<dbReference type="Proteomes" id="UP000054549">
    <property type="component" value="Unassembled WGS sequence"/>
</dbReference>
<gene>
    <name evidence="7" type="ORF">M378DRAFT_172395</name>
</gene>
<feature type="region of interest" description="Disordered" evidence="5">
    <location>
        <begin position="340"/>
        <end position="361"/>
    </location>
</feature>
<evidence type="ECO:0000256" key="4">
    <source>
        <dbReference type="ARBA" id="ARBA00023136"/>
    </source>
</evidence>
<dbReference type="AlphaFoldDB" id="A0A0C2WJG0"/>
<keyword evidence="4 6" id="KW-0472">Membrane</keyword>
<comment type="subcellular location">
    <subcellularLocation>
        <location evidence="1">Membrane</location>
        <topology evidence="1">Single-pass membrane protein</topology>
    </subcellularLocation>
</comment>
<dbReference type="GO" id="GO:0071944">
    <property type="term" value="C:cell periphery"/>
    <property type="evidence" value="ECO:0007669"/>
    <property type="project" value="UniProtKB-ARBA"/>
</dbReference>
<dbReference type="STRING" id="946122.A0A0C2WJG0"/>
<proteinExistence type="predicted"/>
<name>A0A0C2WJG0_AMAMK</name>
<protein>
    <submittedName>
        <fullName evidence="7">Uncharacterized protein</fullName>
    </submittedName>
</protein>
<keyword evidence="3 6" id="KW-1133">Transmembrane helix</keyword>
<evidence type="ECO:0000256" key="2">
    <source>
        <dbReference type="ARBA" id="ARBA00022692"/>
    </source>
</evidence>
<dbReference type="GO" id="GO:0016020">
    <property type="term" value="C:membrane"/>
    <property type="evidence" value="ECO:0007669"/>
    <property type="project" value="UniProtKB-SubCell"/>
</dbReference>
<feature type="transmembrane region" description="Helical" evidence="6">
    <location>
        <begin position="237"/>
        <end position="261"/>
    </location>
</feature>
<dbReference type="HOGENOM" id="CLU_033259_3_0_1"/>
<evidence type="ECO:0000256" key="5">
    <source>
        <dbReference type="SAM" id="MobiDB-lite"/>
    </source>
</evidence>
<accession>A0A0C2WJG0</accession>